<accession>A0A9D9E555</accession>
<comment type="caution">
    <text evidence="1">The sequence shown here is derived from an EMBL/GenBank/DDBJ whole genome shotgun (WGS) entry which is preliminary data.</text>
</comment>
<reference evidence="1" key="2">
    <citation type="journal article" date="2021" name="PeerJ">
        <title>Extensive microbial diversity within the chicken gut microbiome revealed by metagenomics and culture.</title>
        <authorList>
            <person name="Gilroy R."/>
            <person name="Ravi A."/>
            <person name="Getino M."/>
            <person name="Pursley I."/>
            <person name="Horton D.L."/>
            <person name="Alikhan N.F."/>
            <person name="Baker D."/>
            <person name="Gharbi K."/>
            <person name="Hall N."/>
            <person name="Watson M."/>
            <person name="Adriaenssens E.M."/>
            <person name="Foster-Nyarko E."/>
            <person name="Jarju S."/>
            <person name="Secka A."/>
            <person name="Antonio M."/>
            <person name="Oren A."/>
            <person name="Chaudhuri R.R."/>
            <person name="La Ragione R."/>
            <person name="Hildebrand F."/>
            <person name="Pallen M.J."/>
        </authorList>
    </citation>
    <scope>NUCLEOTIDE SEQUENCE</scope>
    <source>
        <strain evidence="1">G3-4614</strain>
    </source>
</reference>
<gene>
    <name evidence="1" type="ORF">IAC54_08635</name>
</gene>
<dbReference type="Proteomes" id="UP000823636">
    <property type="component" value="Unassembled WGS sequence"/>
</dbReference>
<dbReference type="AlphaFoldDB" id="A0A9D9E555"/>
<reference evidence="1" key="1">
    <citation type="submission" date="2020-10" db="EMBL/GenBank/DDBJ databases">
        <authorList>
            <person name="Gilroy R."/>
        </authorList>
    </citation>
    <scope>NUCLEOTIDE SEQUENCE</scope>
    <source>
        <strain evidence="1">G3-4614</strain>
    </source>
</reference>
<feature type="non-terminal residue" evidence="1">
    <location>
        <position position="1"/>
    </location>
</feature>
<evidence type="ECO:0000313" key="1">
    <source>
        <dbReference type="EMBL" id="MBO8438942.1"/>
    </source>
</evidence>
<evidence type="ECO:0000313" key="2">
    <source>
        <dbReference type="Proteomes" id="UP000823636"/>
    </source>
</evidence>
<protein>
    <submittedName>
        <fullName evidence="1">Uncharacterized protein</fullName>
    </submittedName>
</protein>
<proteinExistence type="predicted"/>
<sequence>FAARQKVEFFFLSENESDNISSVLALKSLDKNDSPELYKNFRCYCHARKNNINSALLRHGGLKDRIYLVDSSSLSVMQLMKNVKNHPVSFVEIDTERGVAKTDFTGMIIGFNETGCDAFRFLYEFGSFVCDDFGTENGKTIYVVDENMDGMKAAFLNVAPALKTKGTDVIDWWENTSTHSTVFWEKLQLIIERLNYVVIAVGDDEVGLSLAAELYEFAYRYRKDLKLFKIFVRLKDVKKSDYLRKVSEFIVPFGADRDIFEYETLSADVLEKHAIRFYHNYEKNYIRNLKEVDIPRYNEELAALRVRDDKAPESGKRIETVESALGGCMAEIAKFEEIDNVPGMSADDKGRALWLHRRVYKLENSKYIKRNTKEDDIEVMYKEEQDKSNVWHVLTKRALSTHSDFHEIISDSVLLMNLNYCEHLRWNAKMELLGFIPGVKKCYRKRIHPCIVDCETLADKFGYTIPFDQAVVELSFSDVANNEKQQN</sequence>
<organism evidence="1 2">
    <name type="scientific">Candidatus Caccoplasma merdipullorum</name>
    <dbReference type="NCBI Taxonomy" id="2840718"/>
    <lineage>
        <taxon>Bacteria</taxon>
        <taxon>Pseudomonadati</taxon>
        <taxon>Bacteroidota</taxon>
        <taxon>Bacteroidia</taxon>
        <taxon>Bacteroidales</taxon>
        <taxon>Bacteroidaceae</taxon>
        <taxon>Bacteroidaceae incertae sedis</taxon>
        <taxon>Candidatus Caccoplasma</taxon>
    </lineage>
</organism>
<dbReference type="EMBL" id="JADIMW010000086">
    <property type="protein sequence ID" value="MBO8438942.1"/>
    <property type="molecule type" value="Genomic_DNA"/>
</dbReference>
<name>A0A9D9E555_9BACT</name>